<organism evidence="2 3">
    <name type="scientific">Corchorus olitorius</name>
    <dbReference type="NCBI Taxonomy" id="93759"/>
    <lineage>
        <taxon>Eukaryota</taxon>
        <taxon>Viridiplantae</taxon>
        <taxon>Streptophyta</taxon>
        <taxon>Embryophyta</taxon>
        <taxon>Tracheophyta</taxon>
        <taxon>Spermatophyta</taxon>
        <taxon>Magnoliopsida</taxon>
        <taxon>eudicotyledons</taxon>
        <taxon>Gunneridae</taxon>
        <taxon>Pentapetalae</taxon>
        <taxon>rosids</taxon>
        <taxon>malvids</taxon>
        <taxon>Malvales</taxon>
        <taxon>Malvaceae</taxon>
        <taxon>Grewioideae</taxon>
        <taxon>Apeibeae</taxon>
        <taxon>Corchorus</taxon>
    </lineage>
</organism>
<gene>
    <name evidence="2" type="ORF">COLO4_28488</name>
</gene>
<evidence type="ECO:0000313" key="3">
    <source>
        <dbReference type="Proteomes" id="UP000187203"/>
    </source>
</evidence>
<evidence type="ECO:0000256" key="1">
    <source>
        <dbReference type="SAM" id="MobiDB-lite"/>
    </source>
</evidence>
<feature type="region of interest" description="Disordered" evidence="1">
    <location>
        <begin position="1"/>
        <end position="49"/>
    </location>
</feature>
<protein>
    <submittedName>
        <fullName evidence="2">Uncharacterized protein</fullName>
    </submittedName>
</protein>
<keyword evidence="3" id="KW-1185">Reference proteome</keyword>
<name>A0A1R3HKH5_9ROSI</name>
<comment type="caution">
    <text evidence="2">The sequence shown here is derived from an EMBL/GenBank/DDBJ whole genome shotgun (WGS) entry which is preliminary data.</text>
</comment>
<sequence length="49" mass="5460">MEESKKKHQRGFQRSKSHDDEEPLLQPQPSSSAKVSPVVSDIESAQPKA</sequence>
<evidence type="ECO:0000313" key="2">
    <source>
        <dbReference type="EMBL" id="OMO70815.1"/>
    </source>
</evidence>
<dbReference type="AlphaFoldDB" id="A0A1R3HKH5"/>
<proteinExistence type="predicted"/>
<dbReference type="Proteomes" id="UP000187203">
    <property type="component" value="Unassembled WGS sequence"/>
</dbReference>
<feature type="compositionally biased region" description="Low complexity" evidence="1">
    <location>
        <begin position="27"/>
        <end position="40"/>
    </location>
</feature>
<accession>A0A1R3HKH5</accession>
<feature type="compositionally biased region" description="Basic residues" evidence="1">
    <location>
        <begin position="1"/>
        <end position="15"/>
    </location>
</feature>
<reference evidence="3" key="1">
    <citation type="submission" date="2013-09" db="EMBL/GenBank/DDBJ databases">
        <title>Corchorus olitorius genome sequencing.</title>
        <authorList>
            <person name="Alam M."/>
            <person name="Haque M.S."/>
            <person name="Islam M.S."/>
            <person name="Emdad E.M."/>
            <person name="Islam M.M."/>
            <person name="Ahmed B."/>
            <person name="Halim A."/>
            <person name="Hossen Q.M.M."/>
            <person name="Hossain M.Z."/>
            <person name="Ahmed R."/>
            <person name="Khan M.M."/>
            <person name="Islam R."/>
            <person name="Rashid M.M."/>
            <person name="Khan S.A."/>
            <person name="Rahman M.S."/>
            <person name="Alam M."/>
            <person name="Yahiya A.S."/>
            <person name="Khan M.S."/>
            <person name="Azam M.S."/>
            <person name="Haque T."/>
            <person name="Lashkar M.Z.H."/>
            <person name="Akhand A.I."/>
            <person name="Morshed G."/>
            <person name="Roy S."/>
            <person name="Uddin K.S."/>
            <person name="Rabeya T."/>
            <person name="Hossain A.S."/>
            <person name="Chowdhury A."/>
            <person name="Snigdha A.R."/>
            <person name="Mortoza M.S."/>
            <person name="Matin S.A."/>
            <person name="Hoque S.M.E."/>
            <person name="Islam M.K."/>
            <person name="Roy D.K."/>
            <person name="Haider R."/>
            <person name="Moosa M.M."/>
            <person name="Elias S.M."/>
            <person name="Hasan A.M."/>
            <person name="Jahan S."/>
            <person name="Shafiuddin M."/>
            <person name="Mahmood N."/>
            <person name="Shommy N.S."/>
        </authorList>
    </citation>
    <scope>NUCLEOTIDE SEQUENCE [LARGE SCALE GENOMIC DNA]</scope>
    <source>
        <strain evidence="3">cv. O-4</strain>
    </source>
</reference>
<dbReference type="EMBL" id="AWUE01019948">
    <property type="protein sequence ID" value="OMO70815.1"/>
    <property type="molecule type" value="Genomic_DNA"/>
</dbReference>